<dbReference type="OrthoDB" id="5530243at2759"/>
<dbReference type="EMBL" id="MCGO01000010">
    <property type="protein sequence ID" value="ORY49111.1"/>
    <property type="molecule type" value="Genomic_DNA"/>
</dbReference>
<proteinExistence type="predicted"/>
<protein>
    <submittedName>
        <fullName evidence="2">Uncharacterized protein</fullName>
    </submittedName>
</protein>
<organism evidence="2 3">
    <name type="scientific">Rhizoclosmatium globosum</name>
    <dbReference type="NCBI Taxonomy" id="329046"/>
    <lineage>
        <taxon>Eukaryota</taxon>
        <taxon>Fungi</taxon>
        <taxon>Fungi incertae sedis</taxon>
        <taxon>Chytridiomycota</taxon>
        <taxon>Chytridiomycota incertae sedis</taxon>
        <taxon>Chytridiomycetes</taxon>
        <taxon>Chytridiales</taxon>
        <taxon>Chytriomycetaceae</taxon>
        <taxon>Rhizoclosmatium</taxon>
    </lineage>
</organism>
<dbReference type="SUPFAM" id="SSF160350">
    <property type="entry name" value="Rnp2-like"/>
    <property type="match status" value="1"/>
</dbReference>
<evidence type="ECO:0000313" key="2">
    <source>
        <dbReference type="EMBL" id="ORY49111.1"/>
    </source>
</evidence>
<dbReference type="AlphaFoldDB" id="A0A1Y2CPZ9"/>
<dbReference type="GO" id="GO:1990904">
    <property type="term" value="C:ribonucleoprotein complex"/>
    <property type="evidence" value="ECO:0007669"/>
    <property type="project" value="UniProtKB-ARBA"/>
</dbReference>
<dbReference type="InterPro" id="IPR038085">
    <property type="entry name" value="Rnp2-like_sf"/>
</dbReference>
<keyword evidence="1" id="KW-0819">tRNA processing</keyword>
<gene>
    <name evidence="2" type="ORF">BCR33DRAFT_714166</name>
</gene>
<sequence length="243" mass="26458">MKKRARIHDVTDSNLTAKRRAVAEEVTPAVLPQTLPTKTGASTTKPPRQLKELQTFRYTHVQLAAAEASSPLPSLRGAQPHLSVALTDSLTALFGIVGAARRPFDILFVSDSEAILRSQKLYTKDIQAALTITTKFASHSCRVSIIDSQPSLAAFDSVSFITPSMEVDKEQSSIKEKEDWIVGTEFAELCGWLTGGTGGKQKSLKPNDQIMGSLKSEDLSELDGVLGKEEGDIVKLWCESRNT</sequence>
<evidence type="ECO:0000256" key="1">
    <source>
        <dbReference type="ARBA" id="ARBA00022694"/>
    </source>
</evidence>
<comment type="caution">
    <text evidence="2">The sequence shown here is derived from an EMBL/GenBank/DDBJ whole genome shotgun (WGS) entry which is preliminary data.</text>
</comment>
<accession>A0A1Y2CPZ9</accession>
<dbReference type="GO" id="GO:0008033">
    <property type="term" value="P:tRNA processing"/>
    <property type="evidence" value="ECO:0007669"/>
    <property type="project" value="UniProtKB-KW"/>
</dbReference>
<dbReference type="Proteomes" id="UP000193642">
    <property type="component" value="Unassembled WGS sequence"/>
</dbReference>
<name>A0A1Y2CPZ9_9FUNG</name>
<evidence type="ECO:0000313" key="3">
    <source>
        <dbReference type="Proteomes" id="UP000193642"/>
    </source>
</evidence>
<dbReference type="GO" id="GO:1902555">
    <property type="term" value="C:endoribonuclease complex"/>
    <property type="evidence" value="ECO:0007669"/>
    <property type="project" value="UniProtKB-ARBA"/>
</dbReference>
<keyword evidence="3" id="KW-1185">Reference proteome</keyword>
<reference evidence="2 3" key="1">
    <citation type="submission" date="2016-07" db="EMBL/GenBank/DDBJ databases">
        <title>Pervasive Adenine N6-methylation of Active Genes in Fungi.</title>
        <authorList>
            <consortium name="DOE Joint Genome Institute"/>
            <person name="Mondo S.J."/>
            <person name="Dannebaum R.O."/>
            <person name="Kuo R.C."/>
            <person name="Labutti K."/>
            <person name="Haridas S."/>
            <person name="Kuo A."/>
            <person name="Salamov A."/>
            <person name="Ahrendt S.R."/>
            <person name="Lipzen A."/>
            <person name="Sullivan W."/>
            <person name="Andreopoulos W.B."/>
            <person name="Clum A."/>
            <person name="Lindquist E."/>
            <person name="Daum C."/>
            <person name="Ramamoorthy G.K."/>
            <person name="Gryganskyi A."/>
            <person name="Culley D."/>
            <person name="Magnuson J.K."/>
            <person name="James T.Y."/>
            <person name="O'Malley M.A."/>
            <person name="Stajich J.E."/>
            <person name="Spatafora J.W."/>
            <person name="Visel A."/>
            <person name="Grigoriev I.V."/>
        </authorList>
    </citation>
    <scope>NUCLEOTIDE SEQUENCE [LARGE SCALE GENOMIC DNA]</scope>
    <source>
        <strain evidence="2 3">JEL800</strain>
    </source>
</reference>